<proteinExistence type="predicted"/>
<evidence type="ECO:0000313" key="2">
    <source>
        <dbReference type="Proteomes" id="UP000694545"/>
    </source>
</evidence>
<reference evidence="1" key="2">
    <citation type="submission" date="2025-09" db="UniProtKB">
        <authorList>
            <consortium name="Ensembl"/>
        </authorList>
    </citation>
    <scope>IDENTIFICATION</scope>
</reference>
<dbReference type="Ensembl" id="ENSVKKT00000023817.1">
    <property type="protein sequence ID" value="ENSVKKP00000023239.1"/>
    <property type="gene ID" value="ENSVKKG00000015421.1"/>
</dbReference>
<name>A0A8D2LLL7_VARKO</name>
<keyword evidence="2" id="KW-1185">Reference proteome</keyword>
<sequence>QPPELLCRPWKLREEKPRLYRIWDTSQKFFYLVDNMLVANPQNSIKLKGKISPSLLAMLTRG</sequence>
<dbReference type="Proteomes" id="UP000694545">
    <property type="component" value="Unplaced"/>
</dbReference>
<accession>A0A8D2LLL7</accession>
<evidence type="ECO:0000313" key="1">
    <source>
        <dbReference type="Ensembl" id="ENSVKKP00000023239.1"/>
    </source>
</evidence>
<dbReference type="AlphaFoldDB" id="A0A8D2LLL7"/>
<reference evidence="1" key="1">
    <citation type="submission" date="2025-08" db="UniProtKB">
        <authorList>
            <consortium name="Ensembl"/>
        </authorList>
    </citation>
    <scope>IDENTIFICATION</scope>
</reference>
<organism evidence="1 2">
    <name type="scientific">Varanus komodoensis</name>
    <name type="common">Komodo dragon</name>
    <dbReference type="NCBI Taxonomy" id="61221"/>
    <lineage>
        <taxon>Eukaryota</taxon>
        <taxon>Metazoa</taxon>
        <taxon>Chordata</taxon>
        <taxon>Craniata</taxon>
        <taxon>Vertebrata</taxon>
        <taxon>Euteleostomi</taxon>
        <taxon>Lepidosauria</taxon>
        <taxon>Squamata</taxon>
        <taxon>Bifurcata</taxon>
        <taxon>Unidentata</taxon>
        <taxon>Episquamata</taxon>
        <taxon>Toxicofera</taxon>
        <taxon>Anguimorpha</taxon>
        <taxon>Paleoanguimorpha</taxon>
        <taxon>Varanoidea</taxon>
        <taxon>Varanidae</taxon>
        <taxon>Varanus</taxon>
    </lineage>
</organism>
<protein>
    <submittedName>
        <fullName evidence="1">Uncharacterized protein</fullName>
    </submittedName>
</protein>